<accession>A0AAD9UPZ3</accession>
<organism evidence="1 2">
    <name type="scientific">Babesia duncani</name>
    <dbReference type="NCBI Taxonomy" id="323732"/>
    <lineage>
        <taxon>Eukaryota</taxon>
        <taxon>Sar</taxon>
        <taxon>Alveolata</taxon>
        <taxon>Apicomplexa</taxon>
        <taxon>Aconoidasida</taxon>
        <taxon>Piroplasmida</taxon>
        <taxon>Babesiidae</taxon>
        <taxon>Babesia</taxon>
    </lineage>
</organism>
<dbReference type="Proteomes" id="UP001214638">
    <property type="component" value="Unassembled WGS sequence"/>
</dbReference>
<protein>
    <submittedName>
        <fullName evidence="1">Uncharacterized protein</fullName>
    </submittedName>
</protein>
<proteinExistence type="predicted"/>
<dbReference type="GeneID" id="94334692"/>
<dbReference type="EMBL" id="JALLKP010000001">
    <property type="protein sequence ID" value="KAK2197394.1"/>
    <property type="molecule type" value="Genomic_DNA"/>
</dbReference>
<evidence type="ECO:0000313" key="1">
    <source>
        <dbReference type="EMBL" id="KAK2197394.1"/>
    </source>
</evidence>
<evidence type="ECO:0000313" key="2">
    <source>
        <dbReference type="Proteomes" id="UP001214638"/>
    </source>
</evidence>
<dbReference type="KEGG" id="bdw:94334692"/>
<comment type="caution">
    <text evidence="1">The sequence shown here is derived from an EMBL/GenBank/DDBJ whole genome shotgun (WGS) entry which is preliminary data.</text>
</comment>
<dbReference type="AlphaFoldDB" id="A0AAD9UPZ3"/>
<keyword evidence="2" id="KW-1185">Reference proteome</keyword>
<reference evidence="1" key="1">
    <citation type="journal article" date="2023" name="Nat. Microbiol.">
        <title>Babesia duncani multi-omics identifies virulence factors and drug targets.</title>
        <authorList>
            <person name="Singh P."/>
            <person name="Lonardi S."/>
            <person name="Liang Q."/>
            <person name="Vydyam P."/>
            <person name="Khabirova E."/>
            <person name="Fang T."/>
            <person name="Gihaz S."/>
            <person name="Thekkiniath J."/>
            <person name="Munshi M."/>
            <person name="Abel S."/>
            <person name="Ciampossin L."/>
            <person name="Batugedara G."/>
            <person name="Gupta M."/>
            <person name="Lu X.M."/>
            <person name="Lenz T."/>
            <person name="Chakravarty S."/>
            <person name="Cornillot E."/>
            <person name="Hu Y."/>
            <person name="Ma W."/>
            <person name="Gonzalez L.M."/>
            <person name="Sanchez S."/>
            <person name="Estrada K."/>
            <person name="Sanchez-Flores A."/>
            <person name="Montero E."/>
            <person name="Harb O.S."/>
            <person name="Le Roch K.G."/>
            <person name="Mamoun C.B."/>
        </authorList>
    </citation>
    <scope>NUCLEOTIDE SEQUENCE</scope>
    <source>
        <strain evidence="1">WA1</strain>
    </source>
</reference>
<gene>
    <name evidence="1" type="ORF">BdWA1_000394</name>
</gene>
<dbReference type="RefSeq" id="XP_067804236.1">
    <property type="nucleotide sequence ID" value="XM_067945445.1"/>
</dbReference>
<sequence length="120" mass="13649">MFVFKRNLPNDRAKFLNVLEKIDGPLAIRRCIRFIFLVILPPETRASGSLFLDGSCIVPESSASDDIKFPESESVWLSFSCKCSLDSIDSVVAIFAAYRLMCRVFTFKTLWIACIQMNKK</sequence>
<name>A0AAD9UPZ3_9APIC</name>